<evidence type="ECO:0000313" key="5">
    <source>
        <dbReference type="Proteomes" id="UP000308267"/>
    </source>
</evidence>
<keyword evidence="1" id="KW-0418">Kinase</keyword>
<feature type="region of interest" description="Disordered" evidence="2">
    <location>
        <begin position="1"/>
        <end position="53"/>
    </location>
</feature>
<dbReference type="GO" id="GO:0016308">
    <property type="term" value="F:1-phosphatidylinositol-4-phosphate 5-kinase activity"/>
    <property type="evidence" value="ECO:0007669"/>
    <property type="project" value="TreeGrafter"/>
</dbReference>
<dbReference type="Proteomes" id="UP000308267">
    <property type="component" value="Unassembled WGS sequence"/>
</dbReference>
<keyword evidence="5" id="KW-1185">Reference proteome</keyword>
<feature type="compositionally biased region" description="Polar residues" evidence="2">
    <location>
        <begin position="378"/>
        <end position="391"/>
    </location>
</feature>
<proteinExistence type="predicted"/>
<feature type="compositionally biased region" description="Polar residues" evidence="2">
    <location>
        <begin position="359"/>
        <end position="371"/>
    </location>
</feature>
<feature type="region of interest" description="Disordered" evidence="2">
    <location>
        <begin position="562"/>
        <end position="611"/>
    </location>
</feature>
<dbReference type="InterPro" id="IPR023610">
    <property type="entry name" value="PInositol-4/5-P-5/4-kinase"/>
</dbReference>
<feature type="compositionally biased region" description="Low complexity" evidence="2">
    <location>
        <begin position="602"/>
        <end position="611"/>
    </location>
</feature>
<protein>
    <recommendedName>
        <fullName evidence="3">PIPK domain-containing protein</fullName>
    </recommendedName>
</protein>
<dbReference type="Pfam" id="PF01504">
    <property type="entry name" value="PIP5K"/>
    <property type="match status" value="1"/>
</dbReference>
<keyword evidence="1" id="KW-0808">Transferase</keyword>
<dbReference type="GO" id="GO:0046854">
    <property type="term" value="P:phosphatidylinositol phosphate biosynthetic process"/>
    <property type="evidence" value="ECO:0007669"/>
    <property type="project" value="TreeGrafter"/>
</dbReference>
<feature type="domain" description="PIPK" evidence="3">
    <location>
        <begin position="65"/>
        <end position="533"/>
    </location>
</feature>
<evidence type="ECO:0000313" key="4">
    <source>
        <dbReference type="EMBL" id="TGZ58482.1"/>
    </source>
</evidence>
<dbReference type="SMART" id="SM00330">
    <property type="entry name" value="PIPKc"/>
    <property type="match status" value="1"/>
</dbReference>
<dbReference type="InterPro" id="IPR027484">
    <property type="entry name" value="PInositol-4-P-5-kinase_N"/>
</dbReference>
<name>A0A4S2L614_OPIFE</name>
<dbReference type="InterPro" id="IPR027483">
    <property type="entry name" value="PInositol-4-P-4/5-kinase_C_sf"/>
</dbReference>
<evidence type="ECO:0000259" key="3">
    <source>
        <dbReference type="PROSITE" id="PS51455"/>
    </source>
</evidence>
<feature type="region of interest" description="Disordered" evidence="2">
    <location>
        <begin position="784"/>
        <end position="816"/>
    </location>
</feature>
<dbReference type="GO" id="GO:0005524">
    <property type="term" value="F:ATP binding"/>
    <property type="evidence" value="ECO:0007669"/>
    <property type="project" value="UniProtKB-UniRule"/>
</dbReference>
<dbReference type="CDD" id="cd17301">
    <property type="entry name" value="PIPKc_PIP5KI"/>
    <property type="match status" value="1"/>
</dbReference>
<keyword evidence="1" id="KW-0547">Nucleotide-binding</keyword>
<feature type="compositionally biased region" description="Polar residues" evidence="2">
    <location>
        <begin position="17"/>
        <end position="31"/>
    </location>
</feature>
<feature type="region of interest" description="Disordered" evidence="2">
    <location>
        <begin position="983"/>
        <end position="1024"/>
    </location>
</feature>
<dbReference type="Gene3D" id="3.30.800.10">
    <property type="entry name" value="Phosphatidylinositol Phosphate Kinase II Beta"/>
    <property type="match status" value="1"/>
</dbReference>
<dbReference type="Gene3D" id="3.30.810.10">
    <property type="entry name" value="2-Layer Sandwich"/>
    <property type="match status" value="1"/>
</dbReference>
<sequence>MSEVGSTGNSGPGPPAQFNSLSSPTKLSIPSGSRPLLRDNGSRRGKKIGHRRVTEEGTVTYKKKPTSEIQQALQLGIQHHIGSIQKERDRDVLYRDFQTIDTVQFPACGTKTTPAHSLSDFRFKTYAPIAFRNFRTRYKLDIRDFLNSICSRELRELSNPGASGSIFYITQDDEFIIKTVQHREGEFLRALLPSYFMNLWQHPPTLLPKFHGFYCYQTSRKNIRFVVMNNLLPSSVKIHEKYDLKGSTHKRRASAKELAKSSPTLKDLDFIERHPDGIWLEAETYDALMRTIEQDCLVLESLEIMDYSLLLGVHNLDQAKRERQMEKQATKQINNAKTSTPSGGDDIGAPSAKRLPDDSNPNGLQHDTSGLQHHKTSPLRSSGSQHGTASDSFRWARAPPGADGEKIVTIGSDLPTGGPSPSSTFERDAARARSTKRLAAYCTAMESIEASAKPVELEKEEMDLIPSGGIPARNSNGDRLLLFLGIIDILQSYRLIKKLEHGFKAIAIDGRTVSVTPPGFYSQRFQESLSRHVFKRIQSLDQPTLLGPNAMRFRRFVEMAMKQASSKRTAPPGRLPTIRSSDEEEEEGHSRLPSVTRPAVLSSSTSRNGSTQSVFYPSSATASNSLLFPNPLVWNRPASAEIDFPPAPQLRSGHDWADTVSHPSPEFNDSTGGTMGPNRHGQQEYRELSTARRHCSSCELNLRSGKVQYPSLPPNTDRGSTRGRNSSNRLTEYQRNARSHTQLNQCSLTRVQHSGRIPTRVLNELIPDLDRSASHLSVASILTTSSESDGSDRQHVSRSSVHSHSGEPTLITGRSIVTPEHPRVVYISGPNSKVNVDVTPQKPPIPCTNHRIHTTGAPNQELLQVVNGVPKTESHSRNAKRTETVRRNPARMVFDSLPTSLIKRRLPVDRSLGVQGNELPAIPASKSYSGLTSADSLEYFMQDAVLRFRETAYDPYGLARKNLLNQLNTTRAVSATCVNRNSADSMSSSGRCSLMSAQSASRVQALDRRRRRRREIQTNSSGAA</sequence>
<feature type="compositionally biased region" description="Polar residues" evidence="2">
    <location>
        <begin position="330"/>
        <end position="342"/>
    </location>
</feature>
<reference evidence="4 5" key="1">
    <citation type="journal article" date="2019" name="BMC Genomics">
        <title>New insights from Opisthorchis felineus genome: update on genomics of the epidemiologically important liver flukes.</title>
        <authorList>
            <person name="Ershov N.I."/>
            <person name="Mordvinov V.A."/>
            <person name="Prokhortchouk E.B."/>
            <person name="Pakharukova M.Y."/>
            <person name="Gunbin K.V."/>
            <person name="Ustyantsev K."/>
            <person name="Genaev M.A."/>
            <person name="Blinov A.G."/>
            <person name="Mazur A."/>
            <person name="Boulygina E."/>
            <person name="Tsygankova S."/>
            <person name="Khrameeva E."/>
            <person name="Chekanov N."/>
            <person name="Fan G."/>
            <person name="Xiao A."/>
            <person name="Zhang H."/>
            <person name="Xu X."/>
            <person name="Yang H."/>
            <person name="Solovyev V."/>
            <person name="Lee S.M."/>
            <person name="Liu X."/>
            <person name="Afonnikov D.A."/>
            <person name="Skryabin K.G."/>
        </authorList>
    </citation>
    <scope>NUCLEOTIDE SEQUENCE [LARGE SCALE GENOMIC DNA]</scope>
    <source>
        <strain evidence="4">AK-0245</strain>
        <tissue evidence="4">Whole organism</tissue>
    </source>
</reference>
<evidence type="ECO:0000256" key="1">
    <source>
        <dbReference type="PROSITE-ProRule" id="PRU00781"/>
    </source>
</evidence>
<accession>A0A4S2L614</accession>
<dbReference type="OrthoDB" id="70770at2759"/>
<dbReference type="InterPro" id="IPR002498">
    <property type="entry name" value="PInositol-4-P-4/5-kinase_core"/>
</dbReference>
<keyword evidence="1" id="KW-0067">ATP-binding</keyword>
<dbReference type="AlphaFoldDB" id="A0A4S2L614"/>
<dbReference type="STRING" id="147828.A0A4S2L614"/>
<comment type="caution">
    <text evidence="4">The sequence shown here is derived from an EMBL/GenBank/DDBJ whole genome shotgun (WGS) entry which is preliminary data.</text>
</comment>
<evidence type="ECO:0000256" key="2">
    <source>
        <dbReference type="SAM" id="MobiDB-lite"/>
    </source>
</evidence>
<feature type="compositionally biased region" description="Low complexity" evidence="2">
    <location>
        <begin position="985"/>
        <end position="996"/>
    </location>
</feature>
<organism evidence="4 5">
    <name type="scientific">Opisthorchis felineus</name>
    <dbReference type="NCBI Taxonomy" id="147828"/>
    <lineage>
        <taxon>Eukaryota</taxon>
        <taxon>Metazoa</taxon>
        <taxon>Spiralia</taxon>
        <taxon>Lophotrochozoa</taxon>
        <taxon>Platyhelminthes</taxon>
        <taxon>Trematoda</taxon>
        <taxon>Digenea</taxon>
        <taxon>Opisthorchiida</taxon>
        <taxon>Opisthorchiata</taxon>
        <taxon>Opisthorchiidae</taxon>
        <taxon>Opisthorchis</taxon>
    </lineage>
</organism>
<dbReference type="PANTHER" id="PTHR23086">
    <property type="entry name" value="PHOSPHATIDYLINOSITOL-4-PHOSPHATE 5-KINASE"/>
    <property type="match status" value="1"/>
</dbReference>
<gene>
    <name evidence="4" type="ORF">CRM22_009618</name>
</gene>
<dbReference type="EMBL" id="SJOL01009272">
    <property type="protein sequence ID" value="TGZ58482.1"/>
    <property type="molecule type" value="Genomic_DNA"/>
</dbReference>
<dbReference type="PANTHER" id="PTHR23086:SF101">
    <property type="entry name" value="LP03320P-RELATED"/>
    <property type="match status" value="1"/>
</dbReference>
<dbReference type="GO" id="GO:0005886">
    <property type="term" value="C:plasma membrane"/>
    <property type="evidence" value="ECO:0007669"/>
    <property type="project" value="TreeGrafter"/>
</dbReference>
<feature type="region of interest" description="Disordered" evidence="2">
    <location>
        <begin position="322"/>
        <end position="427"/>
    </location>
</feature>
<dbReference type="PROSITE" id="PS51455">
    <property type="entry name" value="PIPK"/>
    <property type="match status" value="1"/>
</dbReference>
<dbReference type="SUPFAM" id="SSF56104">
    <property type="entry name" value="SAICAR synthase-like"/>
    <property type="match status" value="1"/>
</dbReference>
<feature type="region of interest" description="Disordered" evidence="2">
    <location>
        <begin position="706"/>
        <end position="728"/>
    </location>
</feature>